<name>A0AAV9IS25_CYACA</name>
<evidence type="ECO:0000256" key="3">
    <source>
        <dbReference type="ARBA" id="ARBA00022478"/>
    </source>
</evidence>
<dbReference type="GO" id="GO:0006367">
    <property type="term" value="P:transcription initiation at RNA polymerase II promoter"/>
    <property type="evidence" value="ECO:0007669"/>
    <property type="project" value="TreeGrafter"/>
</dbReference>
<reference evidence="7 8" key="1">
    <citation type="submission" date="2022-07" db="EMBL/GenBank/DDBJ databases">
        <title>Genome-wide signatures of adaptation to extreme environments.</title>
        <authorList>
            <person name="Cho C.H."/>
            <person name="Yoon H.S."/>
        </authorList>
    </citation>
    <scope>NUCLEOTIDE SEQUENCE [LARGE SCALE GENOMIC DNA]</scope>
    <source>
        <strain evidence="7 8">DBV 063 E5</strain>
    </source>
</reference>
<dbReference type="SUPFAM" id="SSF50249">
    <property type="entry name" value="Nucleic acid-binding proteins"/>
    <property type="match status" value="1"/>
</dbReference>
<dbReference type="GO" id="GO:0005665">
    <property type="term" value="C:RNA polymerase II, core complex"/>
    <property type="evidence" value="ECO:0007669"/>
    <property type="project" value="TreeGrafter"/>
</dbReference>
<dbReference type="GO" id="GO:0045948">
    <property type="term" value="P:positive regulation of translational initiation"/>
    <property type="evidence" value="ECO:0007669"/>
    <property type="project" value="TreeGrafter"/>
</dbReference>
<organism evidence="7 8">
    <name type="scientific">Cyanidium caldarium</name>
    <name type="common">Red alga</name>
    <dbReference type="NCBI Taxonomy" id="2771"/>
    <lineage>
        <taxon>Eukaryota</taxon>
        <taxon>Rhodophyta</taxon>
        <taxon>Bangiophyceae</taxon>
        <taxon>Cyanidiales</taxon>
        <taxon>Cyanidiaceae</taxon>
        <taxon>Cyanidium</taxon>
    </lineage>
</organism>
<comment type="subcellular location">
    <subcellularLocation>
        <location evidence="1">Nucleus</location>
    </subcellularLocation>
</comment>
<accession>A0AAV9IS25</accession>
<comment type="similarity">
    <text evidence="2">Belongs to the eukaryotic RPB7/RPC8 RNA polymerase subunit family.</text>
</comment>
<dbReference type="PROSITE" id="PS50126">
    <property type="entry name" value="S1"/>
    <property type="match status" value="1"/>
</dbReference>
<dbReference type="GO" id="GO:0003697">
    <property type="term" value="F:single-stranded DNA binding"/>
    <property type="evidence" value="ECO:0007669"/>
    <property type="project" value="TreeGrafter"/>
</dbReference>
<dbReference type="Pfam" id="PF03876">
    <property type="entry name" value="SHS2_Rpb7-N"/>
    <property type="match status" value="1"/>
</dbReference>
<dbReference type="GO" id="GO:0031369">
    <property type="term" value="F:translation initiation factor binding"/>
    <property type="evidence" value="ECO:0007669"/>
    <property type="project" value="TreeGrafter"/>
</dbReference>
<dbReference type="InterPro" id="IPR003029">
    <property type="entry name" value="S1_domain"/>
</dbReference>
<protein>
    <recommendedName>
        <fullName evidence="6">S1 motif domain-containing protein</fullName>
    </recommendedName>
</protein>
<dbReference type="Proteomes" id="UP001301350">
    <property type="component" value="Unassembled WGS sequence"/>
</dbReference>
<evidence type="ECO:0000256" key="4">
    <source>
        <dbReference type="ARBA" id="ARBA00023163"/>
    </source>
</evidence>
<evidence type="ECO:0000256" key="1">
    <source>
        <dbReference type="ARBA" id="ARBA00004123"/>
    </source>
</evidence>
<dbReference type="Gene3D" id="3.30.1490.120">
    <property type="entry name" value="RNA polymerase Rpb7-like, N-terminal domain"/>
    <property type="match status" value="1"/>
</dbReference>
<comment type="caution">
    <text evidence="7">The sequence shown here is derived from an EMBL/GenBank/DDBJ whole genome shotgun (WGS) entry which is preliminary data.</text>
</comment>
<dbReference type="PANTHER" id="PTHR12709">
    <property type="entry name" value="DNA-DIRECTED RNA POLYMERASE II, III"/>
    <property type="match status" value="1"/>
</dbReference>
<dbReference type="FunFam" id="2.40.50.140:FF:000043">
    <property type="entry name" value="DNA-directed RNA polymerase II subunit RPB7"/>
    <property type="match status" value="1"/>
</dbReference>
<dbReference type="GO" id="GO:0060213">
    <property type="term" value="P:positive regulation of nuclear-transcribed mRNA poly(A) tail shortening"/>
    <property type="evidence" value="ECO:0007669"/>
    <property type="project" value="TreeGrafter"/>
</dbReference>
<dbReference type="Pfam" id="PF00575">
    <property type="entry name" value="S1"/>
    <property type="match status" value="1"/>
</dbReference>
<dbReference type="GO" id="GO:0000932">
    <property type="term" value="C:P-body"/>
    <property type="evidence" value="ECO:0007669"/>
    <property type="project" value="TreeGrafter"/>
</dbReference>
<dbReference type="PANTHER" id="PTHR12709:SF4">
    <property type="entry name" value="DNA-DIRECTED RNA POLYMERASE II SUBUNIT RPB7"/>
    <property type="match status" value="1"/>
</dbReference>
<proteinExistence type="inferred from homology"/>
<sequence>MGFFLVDLKRTVTVAPRHLHAKIHDHAIHRLVTLVEGTTSGQYGYIISVVEVRRPLPPAVIQPGTGAALFALRYRALVFRPFVGEVLDGVVSTVTRHGVFVAVGPLRVFVSAKNVPGDMEYDESEQCYVSAVQGSEDRLEVNTPVRLRLVGMRRDATELAAVGTMHTDYLGSLG</sequence>
<dbReference type="Gene3D" id="2.40.50.140">
    <property type="entry name" value="Nucleic acid-binding proteins"/>
    <property type="match status" value="1"/>
</dbReference>
<evidence type="ECO:0000256" key="5">
    <source>
        <dbReference type="ARBA" id="ARBA00023242"/>
    </source>
</evidence>
<feature type="domain" description="S1 motif" evidence="6">
    <location>
        <begin position="84"/>
        <end position="164"/>
    </location>
</feature>
<keyword evidence="4" id="KW-0804">Transcription</keyword>
<gene>
    <name evidence="7" type="ORF">CDCA_CDCA03G1082</name>
</gene>
<dbReference type="InterPro" id="IPR036898">
    <property type="entry name" value="RNA_pol_Rpb7-like_N_sf"/>
</dbReference>
<dbReference type="InterPro" id="IPR005576">
    <property type="entry name" value="Rpb7-like_N"/>
</dbReference>
<keyword evidence="5" id="KW-0539">Nucleus</keyword>
<dbReference type="InterPro" id="IPR045113">
    <property type="entry name" value="Rpb7-like"/>
</dbReference>
<evidence type="ECO:0000259" key="6">
    <source>
        <dbReference type="PROSITE" id="PS50126"/>
    </source>
</evidence>
<dbReference type="EMBL" id="JANCYW010000003">
    <property type="protein sequence ID" value="KAK4535057.1"/>
    <property type="molecule type" value="Genomic_DNA"/>
</dbReference>
<dbReference type="FunFam" id="3.30.1490.120:FF:000001">
    <property type="entry name" value="DNA-directed RNA polymerase II subunit RPB7"/>
    <property type="match status" value="1"/>
</dbReference>
<evidence type="ECO:0000313" key="8">
    <source>
        <dbReference type="Proteomes" id="UP001301350"/>
    </source>
</evidence>
<dbReference type="InterPro" id="IPR012340">
    <property type="entry name" value="NA-bd_OB-fold"/>
</dbReference>
<keyword evidence="8" id="KW-1185">Reference proteome</keyword>
<dbReference type="AlphaFoldDB" id="A0AAV9IS25"/>
<keyword evidence="3" id="KW-0240">DNA-directed RNA polymerase</keyword>
<evidence type="ECO:0000313" key="7">
    <source>
        <dbReference type="EMBL" id="KAK4535057.1"/>
    </source>
</evidence>
<evidence type="ECO:0000256" key="2">
    <source>
        <dbReference type="ARBA" id="ARBA00009307"/>
    </source>
</evidence>
<dbReference type="GO" id="GO:0003727">
    <property type="term" value="F:single-stranded RNA binding"/>
    <property type="evidence" value="ECO:0007669"/>
    <property type="project" value="TreeGrafter"/>
</dbReference>
<dbReference type="SUPFAM" id="SSF88798">
    <property type="entry name" value="N-terminal, heterodimerisation domain of RBP7 (RpoE)"/>
    <property type="match status" value="1"/>
</dbReference>